<organism evidence="1 3">
    <name type="scientific">Clostridium neonatale</name>
    <dbReference type="NCBI Taxonomy" id="137838"/>
    <lineage>
        <taxon>Bacteria</taxon>
        <taxon>Bacillati</taxon>
        <taxon>Bacillota</taxon>
        <taxon>Clostridia</taxon>
        <taxon>Eubacteriales</taxon>
        <taxon>Clostridiaceae</taxon>
        <taxon>Clostridium</taxon>
    </lineage>
</organism>
<dbReference type="AlphaFoldDB" id="A0AA86JBS0"/>
<dbReference type="EMBL" id="CAKJVE010000001">
    <property type="protein sequence ID" value="CAG9701805.1"/>
    <property type="molecule type" value="Genomic_DNA"/>
</dbReference>
<gene>
    <name evidence="2" type="ORF">CNEO2_180053</name>
    <name evidence="1" type="ORF">CNEO_10289</name>
</gene>
<dbReference type="EMBL" id="CAMTCP010000099">
    <property type="protein sequence ID" value="CAI3551339.1"/>
    <property type="molecule type" value="Genomic_DNA"/>
</dbReference>
<evidence type="ECO:0000313" key="2">
    <source>
        <dbReference type="EMBL" id="CAI3551339.1"/>
    </source>
</evidence>
<reference evidence="2" key="2">
    <citation type="submission" date="2022-10" db="EMBL/GenBank/DDBJ databases">
        <authorList>
            <person name="Aires J."/>
            <person name="Mesa V."/>
        </authorList>
    </citation>
    <scope>NUCLEOTIDE SEQUENCE</scope>
    <source>
        <strain evidence="2">Clostridium neonatale JD116</strain>
    </source>
</reference>
<accession>A0AA86JBS0</accession>
<proteinExistence type="predicted"/>
<evidence type="ECO:0000313" key="3">
    <source>
        <dbReference type="Proteomes" id="UP000789738"/>
    </source>
</evidence>
<comment type="caution">
    <text evidence="1">The sequence shown here is derived from an EMBL/GenBank/DDBJ whole genome shotgun (WGS) entry which is preliminary data.</text>
</comment>
<dbReference type="Proteomes" id="UP000789738">
    <property type="component" value="Unassembled WGS sequence"/>
</dbReference>
<protein>
    <submittedName>
        <fullName evidence="1">Uncharacterized protein</fullName>
    </submittedName>
</protein>
<reference evidence="1" key="1">
    <citation type="submission" date="2021-10" db="EMBL/GenBank/DDBJ databases">
        <authorList>
            <person name="Mesa V."/>
        </authorList>
    </citation>
    <scope>NUCLEOTIDE SEQUENCE</scope>
    <source>
        <strain evidence="1">CC3_PB</strain>
    </source>
</reference>
<evidence type="ECO:0000313" key="1">
    <source>
        <dbReference type="EMBL" id="CAG9701805.1"/>
    </source>
</evidence>
<name>A0AA86JBS0_9CLOT</name>
<sequence>MASPRENLINTFKVLCGREYSKMYILDIPKDLLGKKLKYYVYSLLKQLEFSNCICDNINLITDSNNNITIKNGNTLIKTYTLNDVIYIKNDNQLGMALFIEWGYLLNLFEKSAKEQLLIAL</sequence>
<dbReference type="RefSeq" id="WP_210886015.1">
    <property type="nucleotide sequence ID" value="NZ_CAKJVE010000001.1"/>
</dbReference>
<dbReference type="Proteomes" id="UP001189143">
    <property type="component" value="Unassembled WGS sequence"/>
</dbReference>